<dbReference type="EMBL" id="BSTK01000004">
    <property type="protein sequence ID" value="GLY85336.1"/>
    <property type="molecule type" value="Genomic_DNA"/>
</dbReference>
<dbReference type="InterPro" id="IPR009317">
    <property type="entry name" value="ChaB"/>
</dbReference>
<name>A0A9W6S125_9ACTN</name>
<comment type="caution">
    <text evidence="2">The sequence shown here is derived from an EMBL/GenBank/DDBJ whole genome shotgun (WGS) entry which is preliminary data.</text>
</comment>
<gene>
    <name evidence="2" type="ORF">Airi02_032650</name>
</gene>
<evidence type="ECO:0000313" key="2">
    <source>
        <dbReference type="EMBL" id="GLY85336.1"/>
    </source>
</evidence>
<dbReference type="Pfam" id="PF06150">
    <property type="entry name" value="ChaB"/>
    <property type="match status" value="1"/>
</dbReference>
<dbReference type="AlphaFoldDB" id="A0A9W6S125"/>
<proteinExistence type="predicted"/>
<feature type="region of interest" description="Disordered" evidence="1">
    <location>
        <begin position="1"/>
        <end position="31"/>
    </location>
</feature>
<evidence type="ECO:0000256" key="1">
    <source>
        <dbReference type="SAM" id="MobiDB-lite"/>
    </source>
</evidence>
<feature type="compositionally biased region" description="Basic and acidic residues" evidence="1">
    <location>
        <begin position="60"/>
        <end position="88"/>
    </location>
</feature>
<dbReference type="InterPro" id="IPR037205">
    <property type="entry name" value="ChaB_sf"/>
</dbReference>
<dbReference type="RefSeq" id="WP_285572182.1">
    <property type="nucleotide sequence ID" value="NZ_BSTK01000004.1"/>
</dbReference>
<feature type="compositionally biased region" description="Basic and acidic residues" evidence="1">
    <location>
        <begin position="120"/>
        <end position="141"/>
    </location>
</feature>
<protein>
    <recommendedName>
        <fullName evidence="4">Cation transport regulator ChaB</fullName>
    </recommendedName>
</protein>
<accession>A0A9W6S125</accession>
<dbReference type="Gene3D" id="1.10.1740.70">
    <property type="entry name" value="ChaB"/>
    <property type="match status" value="1"/>
</dbReference>
<evidence type="ECO:0008006" key="4">
    <source>
        <dbReference type="Google" id="ProtNLM"/>
    </source>
</evidence>
<organism evidence="2 3">
    <name type="scientific">Actinoallomurus iriomotensis</name>
    <dbReference type="NCBI Taxonomy" id="478107"/>
    <lineage>
        <taxon>Bacteria</taxon>
        <taxon>Bacillati</taxon>
        <taxon>Actinomycetota</taxon>
        <taxon>Actinomycetes</taxon>
        <taxon>Streptosporangiales</taxon>
        <taxon>Thermomonosporaceae</taxon>
        <taxon>Actinoallomurus</taxon>
    </lineage>
</organism>
<evidence type="ECO:0000313" key="3">
    <source>
        <dbReference type="Proteomes" id="UP001165074"/>
    </source>
</evidence>
<feature type="region of interest" description="Disordered" evidence="1">
    <location>
        <begin position="49"/>
        <end position="141"/>
    </location>
</feature>
<feature type="compositionally biased region" description="Basic and acidic residues" evidence="1">
    <location>
        <begin position="103"/>
        <end position="113"/>
    </location>
</feature>
<dbReference type="Gene3D" id="1.10.720.10">
    <property type="match status" value="1"/>
</dbReference>
<keyword evidence="3" id="KW-1185">Reference proteome</keyword>
<sequence length="141" mass="15361">MPKTTKKGTAKQSELPDTIKRSDAKAQRTFAKAHDAAVREYGEGQRAHRVAYGALKHTHEKVGDHWEPKNKGAKGPSDEQSKGGRDTSRPSAGGVDANASKQHLYDLAKEMDVPGRSQMSKKELVKALQKANDRATAKARS</sequence>
<feature type="compositionally biased region" description="Basic and acidic residues" evidence="1">
    <location>
        <begin position="17"/>
        <end position="31"/>
    </location>
</feature>
<dbReference type="SUPFAM" id="SSF140376">
    <property type="entry name" value="ChaB-like"/>
    <property type="match status" value="1"/>
</dbReference>
<dbReference type="Proteomes" id="UP001165074">
    <property type="component" value="Unassembled WGS sequence"/>
</dbReference>
<reference evidence="2" key="1">
    <citation type="submission" date="2023-03" db="EMBL/GenBank/DDBJ databases">
        <title>Actinoallomurus iriomotensis NBRC 103684.</title>
        <authorList>
            <person name="Ichikawa N."/>
            <person name="Sato H."/>
            <person name="Tonouchi N."/>
        </authorList>
    </citation>
    <scope>NUCLEOTIDE SEQUENCE</scope>
    <source>
        <strain evidence="2">NBRC 103684</strain>
    </source>
</reference>